<dbReference type="Pfam" id="PF00218">
    <property type="entry name" value="IGPS"/>
    <property type="match status" value="1"/>
</dbReference>
<dbReference type="EC" id="4.1.1.48" evidence="4 11"/>
<dbReference type="NCBIfam" id="NF041303">
    <property type="entry name" value="Indglycph_syn_Halo_TrpC"/>
    <property type="match status" value="1"/>
</dbReference>
<dbReference type="InterPro" id="IPR013785">
    <property type="entry name" value="Aldolase_TIM"/>
</dbReference>
<reference evidence="14" key="1">
    <citation type="submission" date="2016-10" db="EMBL/GenBank/DDBJ databases">
        <authorList>
            <person name="Varghese N."/>
            <person name="Submissions S."/>
        </authorList>
    </citation>
    <scope>NUCLEOTIDE SEQUENCE [LARGE SCALE GENOMIC DNA]</scope>
    <source>
        <strain evidence="14">B4,CECT 8067,JCM 17497</strain>
    </source>
</reference>
<dbReference type="Proteomes" id="UP000198882">
    <property type="component" value="Unassembled WGS sequence"/>
</dbReference>
<gene>
    <name evidence="11" type="primary">trpC</name>
    <name evidence="13" type="ORF">SAMN04515672_1988</name>
</gene>
<dbReference type="STRING" id="1095776.SAMN04515672_1988"/>
<name>A0A1G8Y1S2_9EURY</name>
<dbReference type="GO" id="GO:0000162">
    <property type="term" value="P:L-tryptophan biosynthetic process"/>
    <property type="evidence" value="ECO:0007669"/>
    <property type="project" value="UniProtKB-UniRule"/>
</dbReference>
<dbReference type="CDD" id="cd00331">
    <property type="entry name" value="IGPS"/>
    <property type="match status" value="1"/>
</dbReference>
<evidence type="ECO:0000313" key="13">
    <source>
        <dbReference type="EMBL" id="SDJ96657.1"/>
    </source>
</evidence>
<dbReference type="InterPro" id="IPR013798">
    <property type="entry name" value="Indole-3-glycerol_P_synth_dom"/>
</dbReference>
<dbReference type="HAMAP" id="MF_00134_A">
    <property type="entry name" value="IGPS_A"/>
    <property type="match status" value="1"/>
</dbReference>
<dbReference type="InterPro" id="IPR045186">
    <property type="entry name" value="Indole-3-glycerol_P_synth"/>
</dbReference>
<keyword evidence="6 11" id="KW-0028">Amino-acid biosynthesis</keyword>
<evidence type="ECO:0000256" key="7">
    <source>
        <dbReference type="ARBA" id="ARBA00022793"/>
    </source>
</evidence>
<evidence type="ECO:0000256" key="1">
    <source>
        <dbReference type="ARBA" id="ARBA00001633"/>
    </source>
</evidence>
<evidence type="ECO:0000256" key="10">
    <source>
        <dbReference type="ARBA" id="ARBA00023239"/>
    </source>
</evidence>
<evidence type="ECO:0000256" key="5">
    <source>
        <dbReference type="ARBA" id="ARBA00018080"/>
    </source>
</evidence>
<evidence type="ECO:0000256" key="2">
    <source>
        <dbReference type="ARBA" id="ARBA00004696"/>
    </source>
</evidence>
<organism evidence="13 14">
    <name type="scientific">Natronorubrum texcoconense</name>
    <dbReference type="NCBI Taxonomy" id="1095776"/>
    <lineage>
        <taxon>Archaea</taxon>
        <taxon>Methanobacteriati</taxon>
        <taxon>Methanobacteriota</taxon>
        <taxon>Stenosarchaea group</taxon>
        <taxon>Halobacteria</taxon>
        <taxon>Halobacteriales</taxon>
        <taxon>Natrialbaceae</taxon>
        <taxon>Natronorubrum</taxon>
    </lineage>
</organism>
<dbReference type="Gene3D" id="3.20.20.70">
    <property type="entry name" value="Aldolase class I"/>
    <property type="match status" value="1"/>
</dbReference>
<comment type="similarity">
    <text evidence="3 11">Belongs to the TrpC family.</text>
</comment>
<evidence type="ECO:0000256" key="8">
    <source>
        <dbReference type="ARBA" id="ARBA00022822"/>
    </source>
</evidence>
<evidence type="ECO:0000313" key="14">
    <source>
        <dbReference type="Proteomes" id="UP000198882"/>
    </source>
</evidence>
<dbReference type="SUPFAM" id="SSF51366">
    <property type="entry name" value="Ribulose-phoshate binding barrel"/>
    <property type="match status" value="1"/>
</dbReference>
<dbReference type="EMBL" id="FNFE01000002">
    <property type="protein sequence ID" value="SDJ96657.1"/>
    <property type="molecule type" value="Genomic_DNA"/>
</dbReference>
<evidence type="ECO:0000256" key="4">
    <source>
        <dbReference type="ARBA" id="ARBA00012362"/>
    </source>
</evidence>
<sequence>MNSRTELAPAVASILEAARERPGGDGVVDVDARSLSDALARAEADGRVPVIAEVKPTSPTADGTRDDDPVELAEAMVEGGAAAISVLTEPSHFGGSPESLTRIREAVDVPVLRKDFVLEEAQLDVVEADLLLLIVRFVDDLEGLVAAARERGFQPLVEVHDEAELETALEAGAEIIGVNNRDLARLEVDLETFESVAPDAPEEVTLIAESGVSTPADVRRMREAGADALLIGSAIMDHGSGDSDVTENTRRLVHAENEADGAHT</sequence>
<keyword evidence="9 11" id="KW-0057">Aromatic amino acid biosynthesis</keyword>
<evidence type="ECO:0000256" key="9">
    <source>
        <dbReference type="ARBA" id="ARBA00023141"/>
    </source>
</evidence>
<dbReference type="OrthoDB" id="15223at2157"/>
<dbReference type="PROSITE" id="PS00614">
    <property type="entry name" value="IGPS"/>
    <property type="match status" value="1"/>
</dbReference>
<keyword evidence="10 11" id="KW-0456">Lyase</keyword>
<dbReference type="InterPro" id="IPR011060">
    <property type="entry name" value="RibuloseP-bd_barrel"/>
</dbReference>
<evidence type="ECO:0000259" key="12">
    <source>
        <dbReference type="Pfam" id="PF00218"/>
    </source>
</evidence>
<evidence type="ECO:0000256" key="6">
    <source>
        <dbReference type="ARBA" id="ARBA00022605"/>
    </source>
</evidence>
<dbReference type="GO" id="GO:0004640">
    <property type="term" value="F:phosphoribosylanthranilate isomerase activity"/>
    <property type="evidence" value="ECO:0007669"/>
    <property type="project" value="TreeGrafter"/>
</dbReference>
<dbReference type="UniPathway" id="UPA00035">
    <property type="reaction ID" value="UER00043"/>
</dbReference>
<dbReference type="AlphaFoldDB" id="A0A1G8Y1S2"/>
<keyword evidence="14" id="KW-1185">Reference proteome</keyword>
<proteinExistence type="inferred from homology"/>
<comment type="catalytic activity">
    <reaction evidence="1 11">
        <text>1-(2-carboxyphenylamino)-1-deoxy-D-ribulose 5-phosphate + H(+) = (1S,2R)-1-C-(indol-3-yl)glycerol 3-phosphate + CO2 + H2O</text>
        <dbReference type="Rhea" id="RHEA:23476"/>
        <dbReference type="ChEBI" id="CHEBI:15377"/>
        <dbReference type="ChEBI" id="CHEBI:15378"/>
        <dbReference type="ChEBI" id="CHEBI:16526"/>
        <dbReference type="ChEBI" id="CHEBI:58613"/>
        <dbReference type="ChEBI" id="CHEBI:58866"/>
        <dbReference type="EC" id="4.1.1.48"/>
    </reaction>
</comment>
<comment type="pathway">
    <text evidence="2 11">Amino-acid biosynthesis; L-tryptophan biosynthesis; L-tryptophan from chorismate: step 4/5.</text>
</comment>
<dbReference type="RefSeq" id="WP_090305088.1">
    <property type="nucleotide sequence ID" value="NZ_FNFE01000002.1"/>
</dbReference>
<protein>
    <recommendedName>
        <fullName evidence="5 11">Indole-3-glycerol phosphate synthase</fullName>
        <shortName evidence="11">IGPS</shortName>
        <ecNumber evidence="4 11">4.1.1.48</ecNumber>
    </recommendedName>
</protein>
<evidence type="ECO:0000256" key="11">
    <source>
        <dbReference type="HAMAP-Rule" id="MF_00134"/>
    </source>
</evidence>
<accession>A0A1G8Y1S2</accession>
<feature type="domain" description="Indole-3-glycerol phosphate synthase" evidence="12">
    <location>
        <begin position="28"/>
        <end position="240"/>
    </location>
</feature>
<dbReference type="InterPro" id="IPR001468">
    <property type="entry name" value="Indole-3-GlycerolPSynthase_CS"/>
</dbReference>
<dbReference type="GO" id="GO:0004425">
    <property type="term" value="F:indole-3-glycerol-phosphate synthase activity"/>
    <property type="evidence" value="ECO:0007669"/>
    <property type="project" value="UniProtKB-UniRule"/>
</dbReference>
<evidence type="ECO:0000256" key="3">
    <source>
        <dbReference type="ARBA" id="ARBA00008737"/>
    </source>
</evidence>
<dbReference type="PANTHER" id="PTHR22854:SF2">
    <property type="entry name" value="INDOLE-3-GLYCEROL-PHOSPHATE SYNTHASE"/>
    <property type="match status" value="1"/>
</dbReference>
<keyword evidence="7 11" id="KW-0210">Decarboxylase</keyword>
<dbReference type="InterPro" id="IPR054875">
    <property type="entry name" value="Indglycph_syn_Halo_TrpC"/>
</dbReference>
<dbReference type="PANTHER" id="PTHR22854">
    <property type="entry name" value="TRYPTOPHAN BIOSYNTHESIS PROTEIN"/>
    <property type="match status" value="1"/>
</dbReference>
<keyword evidence="8 11" id="KW-0822">Tryptophan biosynthesis</keyword>